<reference evidence="9 10" key="1">
    <citation type="submission" date="2017-08" db="EMBL/GenBank/DDBJ databases">
        <title>Substantial Increase in Enzyme Production by Combined Drug-Resistance Mutations in Paenibacillus agaridevorans.</title>
        <authorList>
            <person name="Tanaka Y."/>
            <person name="Funane K."/>
            <person name="Hosaka T."/>
            <person name="Shiwa Y."/>
            <person name="Fujita N."/>
            <person name="Miyazaki T."/>
            <person name="Yoshikawa H."/>
            <person name="Murakami K."/>
            <person name="Kasahara K."/>
            <person name="Inaoka T."/>
            <person name="Hiraga Y."/>
            <person name="Ochi K."/>
        </authorList>
    </citation>
    <scope>NUCLEOTIDE SEQUENCE [LARGE SCALE GENOMIC DNA]</scope>
    <source>
        <strain evidence="9 10">T-3040</strain>
    </source>
</reference>
<dbReference type="SUPFAM" id="SSF143081">
    <property type="entry name" value="BB1717-like"/>
    <property type="match status" value="1"/>
</dbReference>
<evidence type="ECO:0000256" key="6">
    <source>
        <dbReference type="ARBA" id="ARBA00023125"/>
    </source>
</evidence>
<keyword evidence="2 8" id="KW-0645">Protease</keyword>
<protein>
    <recommendedName>
        <fullName evidence="8">Abasic site processing protein</fullName>
        <ecNumber evidence="8">3.4.-.-</ecNumber>
    </recommendedName>
</protein>
<proteinExistence type="inferred from homology"/>
<dbReference type="Pfam" id="PF02586">
    <property type="entry name" value="SRAP"/>
    <property type="match status" value="1"/>
</dbReference>
<evidence type="ECO:0000256" key="8">
    <source>
        <dbReference type="RuleBase" id="RU364100"/>
    </source>
</evidence>
<comment type="caution">
    <text evidence="9">The sequence shown here is derived from an EMBL/GenBank/DDBJ whole genome shotgun (WGS) entry which is preliminary data.</text>
</comment>
<dbReference type="EC" id="3.4.-.-" evidence="8"/>
<dbReference type="GO" id="GO:0008233">
    <property type="term" value="F:peptidase activity"/>
    <property type="evidence" value="ECO:0007669"/>
    <property type="project" value="UniProtKB-KW"/>
</dbReference>
<comment type="similarity">
    <text evidence="1 8">Belongs to the SOS response-associated peptidase family.</text>
</comment>
<dbReference type="Proteomes" id="UP000245202">
    <property type="component" value="Unassembled WGS sequence"/>
</dbReference>
<keyword evidence="6" id="KW-0238">DNA-binding</keyword>
<evidence type="ECO:0000256" key="2">
    <source>
        <dbReference type="ARBA" id="ARBA00022670"/>
    </source>
</evidence>
<dbReference type="GO" id="GO:0003697">
    <property type="term" value="F:single-stranded DNA binding"/>
    <property type="evidence" value="ECO:0007669"/>
    <property type="project" value="InterPro"/>
</dbReference>
<name>A0A2R5F2P8_9BACL</name>
<evidence type="ECO:0000256" key="4">
    <source>
        <dbReference type="ARBA" id="ARBA00022801"/>
    </source>
</evidence>
<evidence type="ECO:0000256" key="3">
    <source>
        <dbReference type="ARBA" id="ARBA00022763"/>
    </source>
</evidence>
<evidence type="ECO:0000256" key="1">
    <source>
        <dbReference type="ARBA" id="ARBA00008136"/>
    </source>
</evidence>
<dbReference type="GO" id="GO:0106300">
    <property type="term" value="P:protein-DNA covalent cross-linking repair"/>
    <property type="evidence" value="ECO:0007669"/>
    <property type="project" value="InterPro"/>
</dbReference>
<organism evidence="9 10">
    <name type="scientific">Paenibacillus agaridevorans</name>
    <dbReference type="NCBI Taxonomy" id="171404"/>
    <lineage>
        <taxon>Bacteria</taxon>
        <taxon>Bacillati</taxon>
        <taxon>Bacillota</taxon>
        <taxon>Bacilli</taxon>
        <taxon>Bacillales</taxon>
        <taxon>Paenibacillaceae</taxon>
        <taxon>Paenibacillus</taxon>
    </lineage>
</organism>
<dbReference type="EMBL" id="BDQX01000438">
    <property type="protein sequence ID" value="GBG11878.1"/>
    <property type="molecule type" value="Genomic_DNA"/>
</dbReference>
<keyword evidence="4 8" id="KW-0378">Hydrolase</keyword>
<dbReference type="GO" id="GO:0016829">
    <property type="term" value="F:lyase activity"/>
    <property type="evidence" value="ECO:0007669"/>
    <property type="project" value="UniProtKB-KW"/>
</dbReference>
<dbReference type="InterPro" id="IPR036590">
    <property type="entry name" value="SRAP-like"/>
</dbReference>
<sequence length="225" mass="26224">MIERFSLTAEIGELMDQFQVRKNMKGHKGRFNITPTQNVTIIMNDRHDTRVLQEARWGLFPFWAKDSVNTDYSTLSEKPFLERMLKRQRCIIPCSGFYGQKTFGQERDPRVMHTVVPNQPILGIPGIFDCWRHVNGREEVRAFTMVTAASSGAMSVWQPNVPVVLDAEGMEDWLNPKLTEFSRLRKHLEPMESYLMRSYPVTNAVRDDWYESPDCVMEIRMPDFA</sequence>
<dbReference type="GO" id="GO:0006508">
    <property type="term" value="P:proteolysis"/>
    <property type="evidence" value="ECO:0007669"/>
    <property type="project" value="UniProtKB-KW"/>
</dbReference>
<keyword evidence="10" id="KW-1185">Reference proteome</keyword>
<gene>
    <name evidence="9" type="ORF">PAT3040_06728</name>
</gene>
<evidence type="ECO:0000313" key="10">
    <source>
        <dbReference type="Proteomes" id="UP000245202"/>
    </source>
</evidence>
<evidence type="ECO:0000256" key="5">
    <source>
        <dbReference type="ARBA" id="ARBA00023124"/>
    </source>
</evidence>
<accession>A0A2R5F2P8</accession>
<keyword evidence="5" id="KW-0190">Covalent protein-DNA linkage</keyword>
<dbReference type="RefSeq" id="WP_087572719.1">
    <property type="nucleotide sequence ID" value="NZ_BDQX01000438.1"/>
</dbReference>
<keyword evidence="3" id="KW-0227">DNA damage</keyword>
<keyword evidence="7" id="KW-0456">Lyase</keyword>
<dbReference type="InterPro" id="IPR003738">
    <property type="entry name" value="SRAP"/>
</dbReference>
<dbReference type="PANTHER" id="PTHR13604:SF0">
    <property type="entry name" value="ABASIC SITE PROCESSING PROTEIN HMCES"/>
    <property type="match status" value="1"/>
</dbReference>
<evidence type="ECO:0000313" key="9">
    <source>
        <dbReference type="EMBL" id="GBG11878.1"/>
    </source>
</evidence>
<dbReference type="Gene3D" id="3.90.1680.10">
    <property type="entry name" value="SOS response associated peptidase-like"/>
    <property type="match status" value="1"/>
</dbReference>
<dbReference type="AlphaFoldDB" id="A0A2R5F2P8"/>
<dbReference type="PANTHER" id="PTHR13604">
    <property type="entry name" value="DC12-RELATED"/>
    <property type="match status" value="1"/>
</dbReference>
<evidence type="ECO:0000256" key="7">
    <source>
        <dbReference type="ARBA" id="ARBA00023239"/>
    </source>
</evidence>